<evidence type="ECO:0000313" key="1">
    <source>
        <dbReference type="EMBL" id="OXR46652.1"/>
    </source>
</evidence>
<name>A0A231HCX8_9NOCA</name>
<comment type="caution">
    <text evidence="1">The sequence shown here is derived from an EMBL/GenBank/DDBJ whole genome shotgun (WGS) entry which is preliminary data.</text>
</comment>
<dbReference type="Proteomes" id="UP000215506">
    <property type="component" value="Unassembled WGS sequence"/>
</dbReference>
<sequence length="233" mass="25225">MTEPTANQPVPVPSTLFNAVGSALSQVFTAIGKPRPYFSQRQAVAGAIWAEINNWPIPEPTIAAAFGQKARPDTDVPVMSFDDFRNVILSTTDYIARNLASPGADIEFSDVVLAEWYADYVNGHDLWMSGFSAGQAAAAGDAGARNTKALGLIDAWLSDESPTDDERQRSIWRGIREIRSALSRCAHVKLDCSPVDGDVWYTNWKCEDCGRGMVVLAGLTVDGARKALDGEES</sequence>
<dbReference type="AlphaFoldDB" id="A0A231HCX8"/>
<gene>
    <name evidence="1" type="ORF">B7C42_01626</name>
</gene>
<dbReference type="EMBL" id="NGAF01000002">
    <property type="protein sequence ID" value="OXR46652.1"/>
    <property type="molecule type" value="Genomic_DNA"/>
</dbReference>
<accession>A0A231HCX8</accession>
<protein>
    <submittedName>
        <fullName evidence="1">Uncharacterized protein</fullName>
    </submittedName>
</protein>
<reference evidence="1 2" key="1">
    <citation type="submission" date="2017-07" db="EMBL/GenBank/DDBJ databases">
        <title>First draft Genome Sequence of Nocardia cerradoensis isolated from human infection.</title>
        <authorList>
            <person name="Carrasco G."/>
        </authorList>
    </citation>
    <scope>NUCLEOTIDE SEQUENCE [LARGE SCALE GENOMIC DNA]</scope>
    <source>
        <strain evidence="1 2">CNM20130759</strain>
    </source>
</reference>
<evidence type="ECO:0000313" key="2">
    <source>
        <dbReference type="Proteomes" id="UP000215506"/>
    </source>
</evidence>
<keyword evidence="2" id="KW-1185">Reference proteome</keyword>
<organism evidence="1 2">
    <name type="scientific">Nocardia cerradoensis</name>
    <dbReference type="NCBI Taxonomy" id="85688"/>
    <lineage>
        <taxon>Bacteria</taxon>
        <taxon>Bacillati</taxon>
        <taxon>Actinomycetota</taxon>
        <taxon>Actinomycetes</taxon>
        <taxon>Mycobacteriales</taxon>
        <taxon>Nocardiaceae</taxon>
        <taxon>Nocardia</taxon>
    </lineage>
</organism>
<dbReference type="RefSeq" id="WP_094024785.1">
    <property type="nucleotide sequence ID" value="NZ_NGAF01000002.1"/>
</dbReference>
<proteinExistence type="predicted"/>